<comment type="caution">
    <text evidence="3">The sequence shown here is derived from an EMBL/GenBank/DDBJ whole genome shotgun (WGS) entry which is preliminary data.</text>
</comment>
<protein>
    <submittedName>
        <fullName evidence="3">NAD(P)-binding domain protein</fullName>
    </submittedName>
</protein>
<dbReference type="SUPFAM" id="SSF51735">
    <property type="entry name" value="NAD(P)-binding Rossmann-fold domains"/>
    <property type="match status" value="1"/>
</dbReference>
<dbReference type="Pfam" id="PF01370">
    <property type="entry name" value="Epimerase"/>
    <property type="match status" value="1"/>
</dbReference>
<evidence type="ECO:0000313" key="4">
    <source>
        <dbReference type="Proteomes" id="UP000076881"/>
    </source>
</evidence>
<dbReference type="InterPro" id="IPR001509">
    <property type="entry name" value="Epimerase_deHydtase"/>
</dbReference>
<name>A0A167PQI1_CORDF</name>
<gene>
    <name evidence="3" type="ORF">LEL_10942</name>
</gene>
<evidence type="ECO:0000256" key="1">
    <source>
        <dbReference type="ARBA" id="ARBA00007637"/>
    </source>
</evidence>
<accession>A0A167PQI1</accession>
<dbReference type="Gene3D" id="3.40.50.720">
    <property type="entry name" value="NAD(P)-binding Rossmann-like Domain"/>
    <property type="match status" value="1"/>
</dbReference>
<dbReference type="EMBL" id="AZHF01000032">
    <property type="protein sequence ID" value="OAA56923.1"/>
    <property type="molecule type" value="Genomic_DNA"/>
</dbReference>
<dbReference type="STRING" id="1081108.A0A167PQI1"/>
<evidence type="ECO:0000259" key="2">
    <source>
        <dbReference type="Pfam" id="PF01370"/>
    </source>
</evidence>
<evidence type="ECO:0000313" key="3">
    <source>
        <dbReference type="EMBL" id="OAA56923.1"/>
    </source>
</evidence>
<keyword evidence="4" id="KW-1185">Reference proteome</keyword>
<sequence length="336" mass="37513">MTASYDVLVTGSSGHLGAALMLSLPSLGFQPFGIDILPSTTTNRTGSVGSKDFVSSILRDNHIKHIIHAATLHKPHIESHTKQEFVDTNVSGTLTILEAAAEMACQIDSFLFISTTSTFGAALSPRPGLSAVWIDESTVPQPKNIYGVTKVAAEDLCFLMQQQTGLPVLVLKLSRFFPERDDDEDRRAAMDDENLKVLELAYRRVDIEDAVAACACAMRSAKRLRWGKYIISAPPPFSRDEETLSGLDKDPEVVLQRVCPAVQDVFRKRNWKCLRRMDRVYDSGKAIEELGWQPKYTFSAAMESIKEGRDWRSDLIRRVGKRGYHEVTTGVYTQRD</sequence>
<reference evidence="3 4" key="1">
    <citation type="journal article" date="2016" name="Genome Biol. Evol.">
        <title>Divergent and convergent evolution of fungal pathogenicity.</title>
        <authorList>
            <person name="Shang Y."/>
            <person name="Xiao G."/>
            <person name="Zheng P."/>
            <person name="Cen K."/>
            <person name="Zhan S."/>
            <person name="Wang C."/>
        </authorList>
    </citation>
    <scope>NUCLEOTIDE SEQUENCE [LARGE SCALE GENOMIC DNA]</scope>
    <source>
        <strain evidence="3 4">RCEF 1005</strain>
    </source>
</reference>
<dbReference type="PANTHER" id="PTHR43000">
    <property type="entry name" value="DTDP-D-GLUCOSE 4,6-DEHYDRATASE-RELATED"/>
    <property type="match status" value="1"/>
</dbReference>
<dbReference type="Proteomes" id="UP000076881">
    <property type="component" value="Unassembled WGS sequence"/>
</dbReference>
<feature type="domain" description="NAD-dependent epimerase/dehydratase" evidence="2">
    <location>
        <begin position="7"/>
        <end position="220"/>
    </location>
</feature>
<proteinExistence type="inferred from homology"/>
<dbReference type="OrthoDB" id="202470at2759"/>
<organism evidence="3 4">
    <name type="scientific">Akanthomyces lecanii RCEF 1005</name>
    <dbReference type="NCBI Taxonomy" id="1081108"/>
    <lineage>
        <taxon>Eukaryota</taxon>
        <taxon>Fungi</taxon>
        <taxon>Dikarya</taxon>
        <taxon>Ascomycota</taxon>
        <taxon>Pezizomycotina</taxon>
        <taxon>Sordariomycetes</taxon>
        <taxon>Hypocreomycetidae</taxon>
        <taxon>Hypocreales</taxon>
        <taxon>Cordycipitaceae</taxon>
        <taxon>Akanthomyces</taxon>
        <taxon>Cordyceps confragosa</taxon>
    </lineage>
</organism>
<comment type="similarity">
    <text evidence="1">Belongs to the NAD(P)-dependent epimerase/dehydratase family.</text>
</comment>
<dbReference type="AlphaFoldDB" id="A0A167PQI1"/>
<dbReference type="InterPro" id="IPR036291">
    <property type="entry name" value="NAD(P)-bd_dom_sf"/>
</dbReference>
<dbReference type="CDD" id="cd08946">
    <property type="entry name" value="SDR_e"/>
    <property type="match status" value="1"/>
</dbReference>